<dbReference type="PANTHER" id="PTHR47723">
    <property type="entry name" value="OS05G0353850 PROTEIN"/>
    <property type="match status" value="1"/>
</dbReference>
<dbReference type="Gene3D" id="3.30.420.10">
    <property type="entry name" value="Ribonuclease H-like superfamily/Ribonuclease H"/>
    <property type="match status" value="1"/>
</dbReference>
<gene>
    <name evidence="2" type="ORF">PVK06_047075</name>
</gene>
<reference evidence="2 3" key="1">
    <citation type="submission" date="2023-03" db="EMBL/GenBank/DDBJ databases">
        <title>WGS of Gossypium arboreum.</title>
        <authorList>
            <person name="Yu D."/>
        </authorList>
    </citation>
    <scope>NUCLEOTIDE SEQUENCE [LARGE SCALE GENOMIC DNA]</scope>
    <source>
        <tissue evidence="2">Leaf</tissue>
    </source>
</reference>
<dbReference type="PANTHER" id="PTHR47723:SF19">
    <property type="entry name" value="POLYNUCLEOTIDYL TRANSFERASE, RIBONUCLEASE H-LIKE SUPERFAMILY PROTEIN"/>
    <property type="match status" value="1"/>
</dbReference>
<evidence type="ECO:0000313" key="3">
    <source>
        <dbReference type="Proteomes" id="UP001358586"/>
    </source>
</evidence>
<dbReference type="Pfam" id="PF13456">
    <property type="entry name" value="RVT_3"/>
    <property type="match status" value="1"/>
</dbReference>
<keyword evidence="3" id="KW-1185">Reference proteome</keyword>
<evidence type="ECO:0000313" key="2">
    <source>
        <dbReference type="EMBL" id="KAK5770916.1"/>
    </source>
</evidence>
<dbReference type="CDD" id="cd06222">
    <property type="entry name" value="RNase_H_like"/>
    <property type="match status" value="1"/>
</dbReference>
<dbReference type="EMBL" id="JARKNE010000013">
    <property type="protein sequence ID" value="KAK5770916.1"/>
    <property type="molecule type" value="Genomic_DNA"/>
</dbReference>
<dbReference type="InterPro" id="IPR053151">
    <property type="entry name" value="RNase_H-like"/>
</dbReference>
<organism evidence="2 3">
    <name type="scientific">Gossypium arboreum</name>
    <name type="common">Tree cotton</name>
    <name type="synonym">Gossypium nanking</name>
    <dbReference type="NCBI Taxonomy" id="29729"/>
    <lineage>
        <taxon>Eukaryota</taxon>
        <taxon>Viridiplantae</taxon>
        <taxon>Streptophyta</taxon>
        <taxon>Embryophyta</taxon>
        <taxon>Tracheophyta</taxon>
        <taxon>Spermatophyta</taxon>
        <taxon>Magnoliopsida</taxon>
        <taxon>eudicotyledons</taxon>
        <taxon>Gunneridae</taxon>
        <taxon>Pentapetalae</taxon>
        <taxon>rosids</taxon>
        <taxon>malvids</taxon>
        <taxon>Malvales</taxon>
        <taxon>Malvaceae</taxon>
        <taxon>Malvoideae</taxon>
        <taxon>Gossypium</taxon>
    </lineage>
</organism>
<dbReference type="InterPro" id="IPR002156">
    <property type="entry name" value="RNaseH_domain"/>
</dbReference>
<evidence type="ECO:0000259" key="1">
    <source>
        <dbReference type="Pfam" id="PF13456"/>
    </source>
</evidence>
<name>A0ABR0MCG1_GOSAR</name>
<dbReference type="InterPro" id="IPR012337">
    <property type="entry name" value="RNaseH-like_sf"/>
</dbReference>
<dbReference type="InterPro" id="IPR036397">
    <property type="entry name" value="RNaseH_sf"/>
</dbReference>
<proteinExistence type="predicted"/>
<dbReference type="SUPFAM" id="SSF53098">
    <property type="entry name" value="Ribonuclease H-like"/>
    <property type="match status" value="1"/>
</dbReference>
<feature type="domain" description="RNase H type-1" evidence="1">
    <location>
        <begin position="3"/>
        <end position="102"/>
    </location>
</feature>
<dbReference type="Proteomes" id="UP001358586">
    <property type="component" value="Chromosome 13"/>
</dbReference>
<dbReference type="InterPro" id="IPR044730">
    <property type="entry name" value="RNase_H-like_dom_plant"/>
</dbReference>
<sequence>MVHDQVGNWILGFTHYLGRCLSLEVELWGILDGVLILLNKGYKKVQIHTDNLEVVRALSMEEIVHSDITLLIRVKRLLHSEGQWGIKYIPRECNLIADQLVKISLSWQAPLQLSEVPPDLVATAIQQDKAFRVS</sequence>
<comment type="caution">
    <text evidence="2">The sequence shown here is derived from an EMBL/GenBank/DDBJ whole genome shotgun (WGS) entry which is preliminary data.</text>
</comment>
<protein>
    <recommendedName>
        <fullName evidence="1">RNase H type-1 domain-containing protein</fullName>
    </recommendedName>
</protein>
<accession>A0ABR0MCG1</accession>